<organism evidence="2 3">
    <name type="scientific">Candidatus Gottesmanbacteria bacterium GW2011_GWA2_43_14</name>
    <dbReference type="NCBI Taxonomy" id="1618443"/>
    <lineage>
        <taxon>Bacteria</taxon>
        <taxon>Candidatus Gottesmaniibacteriota</taxon>
    </lineage>
</organism>
<evidence type="ECO:0000313" key="2">
    <source>
        <dbReference type="EMBL" id="KKS98407.1"/>
    </source>
</evidence>
<keyword evidence="1" id="KW-1133">Transmembrane helix</keyword>
<evidence type="ECO:0000256" key="1">
    <source>
        <dbReference type="SAM" id="Phobius"/>
    </source>
</evidence>
<name>A0A0G1DLD8_9BACT</name>
<gene>
    <name evidence="2" type="ORF">UV73_C0002G0121</name>
</gene>
<protein>
    <submittedName>
        <fullName evidence="2">Uncharacterized protein</fullName>
    </submittedName>
</protein>
<comment type="caution">
    <text evidence="2">The sequence shown here is derived from an EMBL/GenBank/DDBJ whole genome shotgun (WGS) entry which is preliminary data.</text>
</comment>
<keyword evidence="1" id="KW-0812">Transmembrane</keyword>
<sequence>MAKLLKTAFVILLVISFIEVFYYLFYLNSFKLLFSKPDTADISGKQAVNETEPPGTPAISVTPAVHPDVLERLRNYKYDPKSKMSIKTELQTEIKDIDYDGRQSGGDFYPFALKIVTTSGRDFWMYFPNFLYQKVKVYSKTDGVDQPLKPGDLKIGDTVLLVETYNPRFAPDNPEQVISYEIFRIQ</sequence>
<accession>A0A0G1DLD8</accession>
<proteinExistence type="predicted"/>
<reference evidence="2 3" key="1">
    <citation type="journal article" date="2015" name="Nature">
        <title>rRNA introns, odd ribosomes, and small enigmatic genomes across a large radiation of phyla.</title>
        <authorList>
            <person name="Brown C.T."/>
            <person name="Hug L.A."/>
            <person name="Thomas B.C."/>
            <person name="Sharon I."/>
            <person name="Castelle C.J."/>
            <person name="Singh A."/>
            <person name="Wilkins M.J."/>
            <person name="Williams K.H."/>
            <person name="Banfield J.F."/>
        </authorList>
    </citation>
    <scope>NUCLEOTIDE SEQUENCE [LARGE SCALE GENOMIC DNA]</scope>
</reference>
<dbReference type="STRING" id="1618443.UV73_C0002G0121"/>
<evidence type="ECO:0000313" key="3">
    <source>
        <dbReference type="Proteomes" id="UP000034894"/>
    </source>
</evidence>
<dbReference type="AlphaFoldDB" id="A0A0G1DLD8"/>
<dbReference type="Proteomes" id="UP000034894">
    <property type="component" value="Unassembled WGS sequence"/>
</dbReference>
<feature type="transmembrane region" description="Helical" evidence="1">
    <location>
        <begin position="7"/>
        <end position="26"/>
    </location>
</feature>
<keyword evidence="1" id="KW-0472">Membrane</keyword>
<dbReference type="EMBL" id="LCFP01000002">
    <property type="protein sequence ID" value="KKS98407.1"/>
    <property type="molecule type" value="Genomic_DNA"/>
</dbReference>